<evidence type="ECO:0000313" key="17">
    <source>
        <dbReference type="Proteomes" id="UP001274896"/>
    </source>
</evidence>
<keyword evidence="17" id="KW-1185">Reference proteome</keyword>
<evidence type="ECO:0000313" key="16">
    <source>
        <dbReference type="EMBL" id="KAK3531569.1"/>
    </source>
</evidence>
<evidence type="ECO:0000256" key="9">
    <source>
        <dbReference type="ARBA" id="ARBA00023157"/>
    </source>
</evidence>
<dbReference type="Gene3D" id="2.60.40.1460">
    <property type="entry name" value="Integrin domains. Chain A, domain 2"/>
    <property type="match status" value="1"/>
</dbReference>
<dbReference type="InterPro" id="IPR032695">
    <property type="entry name" value="Integrin_dom_sf"/>
</dbReference>
<dbReference type="Gene3D" id="1.20.5.930">
    <property type="entry name" value="Bicelle-embedded integrin alpha(iib) transmembrane segment"/>
    <property type="match status" value="1"/>
</dbReference>
<comment type="subcellular location">
    <subcellularLocation>
        <location evidence="1 13">Membrane</location>
        <topology evidence="1 13">Single-pass type I membrane protein</topology>
    </subcellularLocation>
</comment>
<dbReference type="SUPFAM" id="SSF69318">
    <property type="entry name" value="Integrin alpha N-terminal domain"/>
    <property type="match status" value="1"/>
</dbReference>
<dbReference type="GO" id="GO:0098609">
    <property type="term" value="P:cell-cell adhesion"/>
    <property type="evidence" value="ECO:0007669"/>
    <property type="project" value="TreeGrafter"/>
</dbReference>
<dbReference type="PRINTS" id="PR01185">
    <property type="entry name" value="INTEGRINA"/>
</dbReference>
<feature type="repeat" description="FG-GAP" evidence="12">
    <location>
        <begin position="465"/>
        <end position="512"/>
    </location>
</feature>
<keyword evidence="10 13" id="KW-0675">Receptor</keyword>
<dbReference type="Proteomes" id="UP001274896">
    <property type="component" value="Unassembled WGS sequence"/>
</dbReference>
<dbReference type="PROSITE" id="PS50234">
    <property type="entry name" value="VWFA"/>
    <property type="match status" value="1"/>
</dbReference>
<feature type="transmembrane region" description="Helical" evidence="13">
    <location>
        <begin position="36"/>
        <end position="58"/>
    </location>
</feature>
<evidence type="ECO:0000256" key="13">
    <source>
        <dbReference type="RuleBase" id="RU003762"/>
    </source>
</evidence>
<dbReference type="Gene3D" id="3.40.50.410">
    <property type="entry name" value="von Willebrand factor, type A domain"/>
    <property type="match status" value="1"/>
</dbReference>
<dbReference type="GO" id="GO:0009897">
    <property type="term" value="C:external side of plasma membrane"/>
    <property type="evidence" value="ECO:0007669"/>
    <property type="project" value="TreeGrafter"/>
</dbReference>
<sequence>MGISGSGSPAQLLAGGEGNTGNLTCRRSKRMLRRISLLNCLDKMFAAVLFVIGFYTALGFNIYTKSVSTFTDNDALFGQAIVQSSDGVFVPSPTSGDVFRCQEKICYRMNLNDNTKGLSSIASVASRLKNEEEQDFLVCNQVRTRNLSTEYFNGNCTHISVHQENSKIYPVKLVLELLNSNTTNDNNNNNNNNRYQGSQKSPDKWRKRRDAQDDPSIDDEDEDAGTEIAFVLDGSGSIEKEDFERAKDFIYNVMKNVWTTCFSCNFAIVQFGRDIRTELSLQENNDAQGALDKVKNITQVYAITKTASALYHVLTDIFVPENGSKPNAKKMIILLSDGEMTGDSRKLSDVLSMPQMEGIVRYSIGVGPEANRQAAIKEMIEIAGSIDRFFNVSNYAALEKILSSLENSIIGIEGLQKGVGFEFQLAEAGFSSHITRDGSILFGAVGAYDWSGGIILRKNSKEPVTFFNATEEEPRFSYLGYSVASANTDIKTLYISGAPRYNLTGAVFIFDGNNQDLLQGDQVGSYFGSVLCVLDLDNDMKTDYLLVGAPHFHIKGEEGKVLIYKLNKGKFEKENSELRGQEIYKRARFGSAIADIGDIDGNKFRDVAVGAPLEADNEGCVYIYNGFEDGIKNQFSQVIGFEPLQCRFGSIFRVVVQMRITPSDIKQKLSYFGQAVSVMSSTQKNNQPQIIVGSEGTITFFETIPVIIIKPVIKVELNRIELQHQNNKDSSKFSTKLSICFNTPKGDIKDGELQIEYNIDLDSGKEQKRLVFNKPQEGRMSFTLTKDKTCTGSIELTYVGCSDCFSPIKIRVNFILTPTNTMPIRVLDAYSPTEAIEEIQFARECSDQECKAKISLSDSKLSHEVLTIGSSQTLDIKFNLINSGDNSYMTTLTLKYPEMLSFKKSEGGTCEDENERHQIVCKLSHPIFGKNEKISATITWQPINRNTSHMASITAHLTGGNNGSELLDNKTYGFEVKKALDVQLIGTAMPSRLNITEGEEGKKQWLHFNFKMLGKNTYNANITVTITIKNQAEKSVINIKSIEPKNCASDKQDAKIYQVVCTMTTLHEINIKVETEIQDIQGLSEKITAEGVITFDESIYDGKKSQKKQQVDVSLVKLTVVTSTALIAGSAIGGFLLLIIIIVILFKCGFFRRRHKMDRKQSTHTQ</sequence>
<dbReference type="PRINTS" id="PR00453">
    <property type="entry name" value="VWFADOMAIN"/>
</dbReference>
<feature type="domain" description="VWFA" evidence="15">
    <location>
        <begin position="227"/>
        <end position="405"/>
    </location>
</feature>
<dbReference type="InterPro" id="IPR013649">
    <property type="entry name" value="Integrin_alpha_Ig-like_1"/>
</dbReference>
<keyword evidence="3 13" id="KW-0812">Transmembrane</keyword>
<feature type="region of interest" description="Disordered" evidence="14">
    <location>
        <begin position="180"/>
        <end position="223"/>
    </location>
</feature>
<dbReference type="InterPro" id="IPR002035">
    <property type="entry name" value="VWF_A"/>
</dbReference>
<dbReference type="PANTHER" id="PTHR23220:SF79">
    <property type="entry name" value="INTEGRIN ALPHA-E"/>
    <property type="match status" value="1"/>
</dbReference>
<evidence type="ECO:0000256" key="3">
    <source>
        <dbReference type="ARBA" id="ARBA00022692"/>
    </source>
</evidence>
<keyword evidence="5 13" id="KW-0130">Cell adhesion</keyword>
<organism evidence="16 17">
    <name type="scientific">Hemibagrus guttatus</name>
    <dbReference type="NCBI Taxonomy" id="175788"/>
    <lineage>
        <taxon>Eukaryota</taxon>
        <taxon>Metazoa</taxon>
        <taxon>Chordata</taxon>
        <taxon>Craniata</taxon>
        <taxon>Vertebrata</taxon>
        <taxon>Euteleostomi</taxon>
        <taxon>Actinopterygii</taxon>
        <taxon>Neopterygii</taxon>
        <taxon>Teleostei</taxon>
        <taxon>Ostariophysi</taxon>
        <taxon>Siluriformes</taxon>
        <taxon>Bagridae</taxon>
        <taxon>Hemibagrus</taxon>
    </lineage>
</organism>
<dbReference type="SMART" id="SM00191">
    <property type="entry name" value="Int_alpha"/>
    <property type="match status" value="3"/>
</dbReference>
<evidence type="ECO:0000256" key="12">
    <source>
        <dbReference type="PROSITE-ProRule" id="PRU00803"/>
    </source>
</evidence>
<keyword evidence="11" id="KW-0325">Glycoprotein</keyword>
<dbReference type="EMBL" id="JAUCMX010000011">
    <property type="protein sequence ID" value="KAK3531569.1"/>
    <property type="molecule type" value="Genomic_DNA"/>
</dbReference>
<evidence type="ECO:0000256" key="1">
    <source>
        <dbReference type="ARBA" id="ARBA00004479"/>
    </source>
</evidence>
<dbReference type="PROSITE" id="PS00242">
    <property type="entry name" value="INTEGRIN_ALPHA"/>
    <property type="match status" value="1"/>
</dbReference>
<dbReference type="GO" id="GO:0008305">
    <property type="term" value="C:integrin complex"/>
    <property type="evidence" value="ECO:0007669"/>
    <property type="project" value="InterPro"/>
</dbReference>
<dbReference type="GO" id="GO:0005178">
    <property type="term" value="F:integrin binding"/>
    <property type="evidence" value="ECO:0007669"/>
    <property type="project" value="TreeGrafter"/>
</dbReference>
<comment type="caution">
    <text evidence="13">Lacks conserved residue(s) required for the propagation of feature annotation.</text>
</comment>
<dbReference type="InterPro" id="IPR013519">
    <property type="entry name" value="Int_alpha_beta-p"/>
</dbReference>
<evidence type="ECO:0000256" key="8">
    <source>
        <dbReference type="ARBA" id="ARBA00023136"/>
    </source>
</evidence>
<evidence type="ECO:0000256" key="4">
    <source>
        <dbReference type="ARBA" id="ARBA00022737"/>
    </source>
</evidence>
<proteinExistence type="inferred from homology"/>
<dbReference type="Gene3D" id="2.60.40.1510">
    <property type="entry name" value="ntegrin, alpha v. Chain A, domain 3"/>
    <property type="match status" value="1"/>
</dbReference>
<keyword evidence="7 13" id="KW-0401">Integrin</keyword>
<dbReference type="InterPro" id="IPR000413">
    <property type="entry name" value="Integrin_alpha"/>
</dbReference>
<dbReference type="Gene3D" id="2.130.10.130">
    <property type="entry name" value="Integrin alpha, N-terminal"/>
    <property type="match status" value="2"/>
</dbReference>
<evidence type="ECO:0000256" key="5">
    <source>
        <dbReference type="ARBA" id="ARBA00022889"/>
    </source>
</evidence>
<dbReference type="InterPro" id="IPR028994">
    <property type="entry name" value="Integrin_alpha_N"/>
</dbReference>
<keyword evidence="9" id="KW-1015">Disulfide bond</keyword>
<keyword evidence="8 13" id="KW-0472">Membrane</keyword>
<dbReference type="PROSITE" id="PS51470">
    <property type="entry name" value="FG_GAP"/>
    <property type="match status" value="3"/>
</dbReference>
<dbReference type="InterPro" id="IPR018184">
    <property type="entry name" value="Integrin_alpha_C_CS"/>
</dbReference>
<keyword evidence="6 13" id="KW-1133">Transmembrane helix</keyword>
<evidence type="ECO:0000256" key="7">
    <source>
        <dbReference type="ARBA" id="ARBA00023037"/>
    </source>
</evidence>
<evidence type="ECO:0000256" key="10">
    <source>
        <dbReference type="ARBA" id="ARBA00023170"/>
    </source>
</evidence>
<dbReference type="Pfam" id="PF00092">
    <property type="entry name" value="VWA"/>
    <property type="match status" value="1"/>
</dbReference>
<evidence type="ECO:0000259" key="15">
    <source>
        <dbReference type="PROSITE" id="PS50234"/>
    </source>
</evidence>
<evidence type="ECO:0000256" key="2">
    <source>
        <dbReference type="ARBA" id="ARBA00008054"/>
    </source>
</evidence>
<dbReference type="Pfam" id="PF20805">
    <property type="entry name" value="Integrin_A_Ig_2"/>
    <property type="match status" value="1"/>
</dbReference>
<dbReference type="AlphaFoldDB" id="A0AAE0UZQ0"/>
<dbReference type="InterPro" id="IPR048285">
    <property type="entry name" value="Integrin_alpha_Ig-like_2"/>
</dbReference>
<dbReference type="GO" id="GO:0007160">
    <property type="term" value="P:cell-matrix adhesion"/>
    <property type="evidence" value="ECO:0007669"/>
    <property type="project" value="TreeGrafter"/>
</dbReference>
<gene>
    <name evidence="16" type="ORF">QTP70_024954</name>
</gene>
<dbReference type="SUPFAM" id="SSF53300">
    <property type="entry name" value="vWA-like"/>
    <property type="match status" value="1"/>
</dbReference>
<dbReference type="InterPro" id="IPR036465">
    <property type="entry name" value="vWFA_dom_sf"/>
</dbReference>
<feature type="transmembrane region" description="Helical" evidence="13">
    <location>
        <begin position="1125"/>
        <end position="1150"/>
    </location>
</feature>
<keyword evidence="4" id="KW-0677">Repeat</keyword>
<comment type="similarity">
    <text evidence="2 13">Belongs to the integrin alpha chain family.</text>
</comment>
<evidence type="ECO:0000256" key="14">
    <source>
        <dbReference type="SAM" id="MobiDB-lite"/>
    </source>
</evidence>
<dbReference type="GO" id="GO:0007229">
    <property type="term" value="P:integrin-mediated signaling pathway"/>
    <property type="evidence" value="ECO:0007669"/>
    <property type="project" value="UniProtKB-KW"/>
</dbReference>
<evidence type="ECO:0000256" key="6">
    <source>
        <dbReference type="ARBA" id="ARBA00022989"/>
    </source>
</evidence>
<feature type="compositionally biased region" description="Acidic residues" evidence="14">
    <location>
        <begin position="213"/>
        <end position="223"/>
    </location>
</feature>
<evidence type="ECO:0000256" key="11">
    <source>
        <dbReference type="ARBA" id="ARBA00023180"/>
    </source>
</evidence>
<dbReference type="Pfam" id="PF08441">
    <property type="entry name" value="Integrin_A_Ig_1"/>
    <property type="match status" value="1"/>
</dbReference>
<name>A0AAE0UZQ0_9TELE</name>
<dbReference type="SMART" id="SM00327">
    <property type="entry name" value="VWA"/>
    <property type="match status" value="1"/>
</dbReference>
<dbReference type="PANTHER" id="PTHR23220">
    <property type="entry name" value="INTEGRIN ALPHA"/>
    <property type="match status" value="1"/>
</dbReference>
<feature type="repeat" description="FG-GAP" evidence="12">
    <location>
        <begin position="575"/>
        <end position="633"/>
    </location>
</feature>
<reference evidence="16" key="1">
    <citation type="submission" date="2023-06" db="EMBL/GenBank/DDBJ databases">
        <title>Male Hemibagrus guttatus genome.</title>
        <authorList>
            <person name="Bian C."/>
        </authorList>
    </citation>
    <scope>NUCLEOTIDE SEQUENCE</scope>
    <source>
        <strain evidence="16">Male_cb2023</strain>
        <tissue evidence="16">Muscle</tissue>
    </source>
</reference>
<comment type="caution">
    <text evidence="16">The sequence shown here is derived from an EMBL/GenBank/DDBJ whole genome shotgun (WGS) entry which is preliminary data.</text>
</comment>
<dbReference type="GO" id="GO:0033627">
    <property type="term" value="P:cell adhesion mediated by integrin"/>
    <property type="evidence" value="ECO:0007669"/>
    <property type="project" value="TreeGrafter"/>
</dbReference>
<dbReference type="SUPFAM" id="SSF69179">
    <property type="entry name" value="Integrin domains"/>
    <property type="match status" value="2"/>
</dbReference>
<feature type="compositionally biased region" description="Low complexity" evidence="14">
    <location>
        <begin position="180"/>
        <end position="193"/>
    </location>
</feature>
<protein>
    <recommendedName>
        <fullName evidence="15">VWFA domain-containing protein</fullName>
    </recommendedName>
</protein>
<accession>A0AAE0UZQ0</accession>
<feature type="repeat" description="FG-GAP" evidence="12">
    <location>
        <begin position="513"/>
        <end position="573"/>
    </location>
</feature>